<feature type="binding site" evidence="6">
    <location>
        <position position="391"/>
    </location>
    <ligand>
        <name>substrate</name>
    </ligand>
</feature>
<dbReference type="EMBL" id="FNEV01000006">
    <property type="protein sequence ID" value="SDJ50364.1"/>
    <property type="molecule type" value="Genomic_DNA"/>
</dbReference>
<feature type="binding site" evidence="6">
    <location>
        <position position="103"/>
    </location>
    <ligand>
        <name>substrate</name>
    </ligand>
</feature>
<feature type="site" description="Important for catalysis" evidence="7">
    <location>
        <position position="155"/>
    </location>
</feature>
<gene>
    <name evidence="10" type="ORF">SAMN04490247_2122</name>
</gene>
<dbReference type="GO" id="GO:0004352">
    <property type="term" value="F:glutamate dehydrogenase (NAD+) activity"/>
    <property type="evidence" value="ECO:0007669"/>
    <property type="project" value="TreeGrafter"/>
</dbReference>
<feature type="binding site" evidence="6">
    <location>
        <position position="200"/>
    </location>
    <ligand>
        <name>NAD(+)</name>
        <dbReference type="ChEBI" id="CHEBI:57540"/>
    </ligand>
</feature>
<dbReference type="OrthoDB" id="9803297at2"/>
<dbReference type="AlphaFoldDB" id="A0A1G8U9S8"/>
<dbReference type="Pfam" id="PF02812">
    <property type="entry name" value="ELFV_dehydrog_N"/>
    <property type="match status" value="1"/>
</dbReference>
<name>A0A1G8U9S8_9BACI</name>
<dbReference type="InterPro" id="IPR033524">
    <property type="entry name" value="Glu/Leu/Phe/Val_DH_AS"/>
</dbReference>
<keyword evidence="6" id="KW-0520">NAD</keyword>
<dbReference type="Proteomes" id="UP000199225">
    <property type="component" value="Unassembled WGS sequence"/>
</dbReference>
<dbReference type="InterPro" id="IPR033922">
    <property type="entry name" value="NAD_bind_Glu_DH"/>
</dbReference>
<feature type="active site" description="Proton donor" evidence="5">
    <location>
        <position position="115"/>
    </location>
</feature>
<dbReference type="SMART" id="SM00839">
    <property type="entry name" value="ELFV_dehydrog"/>
    <property type="match status" value="1"/>
</dbReference>
<dbReference type="SUPFAM" id="SSF53223">
    <property type="entry name" value="Aminoacid dehydrogenase-like, N-terminal domain"/>
    <property type="match status" value="1"/>
</dbReference>
<dbReference type="PIRSF" id="PIRSF000185">
    <property type="entry name" value="Glu_DH"/>
    <property type="match status" value="1"/>
</dbReference>
<sequence>MDKQSTIIENSLKAIMDDEDFLPDLKAQTREQAYNSLVSILTTPNHVHKSFLRVTLENGRVVRVPAFRIQHNDVLGPYKGGIRFHPSVTEDEVSDFSKLMTLKNALHEVPFGGAKGGVVINPKDYTVKELNLICKKYVQYFNDILGPDKDIPAPDMGSGEREMDWMMAEFKTIHPGEQYRNSFTGKSIVNGGSKGRRESTGKGVYFSFRYLMHDYVKENEKWLSKNDNIFADTAVKYAKKKMSMAVQGFGNLGSVAALEAHKCEYLQNKIVAVSDHNVMLYNEEGLDVPSLVDYAKEHDGELPTEDKELKDNDIAASIKDRDDLLELDVDVLLLAALEDQIHEDNMENIKAEIVIEGANKPVTEGADKYLSDKGVLIIPDILANAGGVIVSYFEWIQGRETQFMGEERIYEKLFDKMKNTMDTVLPQFFGDPFPLRQNCYIHAVTKLSTIMFRQGKLY</sequence>
<evidence type="ECO:0000259" key="9">
    <source>
        <dbReference type="SMART" id="SM00839"/>
    </source>
</evidence>
<evidence type="ECO:0000256" key="8">
    <source>
        <dbReference type="RuleBase" id="RU004417"/>
    </source>
</evidence>
<dbReference type="PRINTS" id="PR00082">
    <property type="entry name" value="GLFDHDRGNASE"/>
</dbReference>
<keyword evidence="3 4" id="KW-0560">Oxidoreductase</keyword>
<organism evidence="10 11">
    <name type="scientific">Salimicrobium halophilum</name>
    <dbReference type="NCBI Taxonomy" id="86666"/>
    <lineage>
        <taxon>Bacteria</taxon>
        <taxon>Bacillati</taxon>
        <taxon>Bacillota</taxon>
        <taxon>Bacilli</taxon>
        <taxon>Bacillales</taxon>
        <taxon>Bacillaceae</taxon>
        <taxon>Salimicrobium</taxon>
    </lineage>
</organism>
<dbReference type="InterPro" id="IPR006096">
    <property type="entry name" value="Glu/Leu/Phe/Val/Trp_DH_C"/>
</dbReference>
<dbReference type="SUPFAM" id="SSF51735">
    <property type="entry name" value="NAD(P)-binding Rossmann-fold domains"/>
    <property type="match status" value="1"/>
</dbReference>
<dbReference type="InterPro" id="IPR036291">
    <property type="entry name" value="NAD(P)-bd_dom_sf"/>
</dbReference>
<dbReference type="RefSeq" id="WP_093193846.1">
    <property type="nucleotide sequence ID" value="NZ_FNEV01000006.1"/>
</dbReference>
<evidence type="ECO:0000256" key="2">
    <source>
        <dbReference type="ARBA" id="ARBA00012896"/>
    </source>
</evidence>
<accession>A0A1G8U9S8</accession>
<feature type="binding site" evidence="6">
    <location>
        <position position="251"/>
    </location>
    <ligand>
        <name>NAD(+)</name>
        <dbReference type="ChEBI" id="CHEBI:57540"/>
    </ligand>
</feature>
<dbReference type="PANTHER" id="PTHR11606:SF13">
    <property type="entry name" value="GLUTAMATE DEHYDROGENASE 1, MITOCHONDRIAL"/>
    <property type="match status" value="1"/>
</dbReference>
<dbReference type="STRING" id="86666.SAMN04490247_2122"/>
<feature type="domain" description="Glutamate/phenylalanine/leucine/valine/L-tryptophan dehydrogenase C-terminal" evidence="9">
    <location>
        <begin position="228"/>
        <end position="455"/>
    </location>
</feature>
<evidence type="ECO:0000313" key="10">
    <source>
        <dbReference type="EMBL" id="SDJ50364.1"/>
    </source>
</evidence>
<dbReference type="GO" id="GO:0006538">
    <property type="term" value="P:L-glutamate catabolic process"/>
    <property type="evidence" value="ECO:0007669"/>
    <property type="project" value="TreeGrafter"/>
</dbReference>
<evidence type="ECO:0000256" key="6">
    <source>
        <dbReference type="PIRSR" id="PIRSR000185-2"/>
    </source>
</evidence>
<dbReference type="InterPro" id="IPR006097">
    <property type="entry name" value="Glu/Leu/Phe/Val/Trp_DH_dimer"/>
</dbReference>
<feature type="binding site" evidence="6">
    <location>
        <position position="79"/>
    </location>
    <ligand>
        <name>substrate</name>
    </ligand>
</feature>
<dbReference type="InterPro" id="IPR014362">
    <property type="entry name" value="Glu_DH"/>
</dbReference>
<evidence type="ECO:0000256" key="5">
    <source>
        <dbReference type="PIRSR" id="PIRSR000185-1"/>
    </source>
</evidence>
<dbReference type="GO" id="GO:0000166">
    <property type="term" value="F:nucleotide binding"/>
    <property type="evidence" value="ECO:0007669"/>
    <property type="project" value="UniProtKB-KW"/>
</dbReference>
<dbReference type="PROSITE" id="PS00074">
    <property type="entry name" value="GLFV_DEHYDROGENASE"/>
    <property type="match status" value="1"/>
</dbReference>
<dbReference type="Gene3D" id="3.40.50.10860">
    <property type="entry name" value="Leucine Dehydrogenase, chain A, domain 1"/>
    <property type="match status" value="1"/>
</dbReference>
<keyword evidence="11" id="KW-1185">Reference proteome</keyword>
<comment type="similarity">
    <text evidence="1 4 8">Belongs to the Glu/Leu/Phe/Val dehydrogenases family.</text>
</comment>
<dbReference type="Pfam" id="PF00208">
    <property type="entry name" value="ELFV_dehydrog"/>
    <property type="match status" value="1"/>
</dbReference>
<evidence type="ECO:0000256" key="7">
    <source>
        <dbReference type="PIRSR" id="PIRSR000185-3"/>
    </source>
</evidence>
<dbReference type="Gene3D" id="3.40.50.720">
    <property type="entry name" value="NAD(P)-binding Rossmann-like Domain"/>
    <property type="match status" value="1"/>
</dbReference>
<evidence type="ECO:0000313" key="11">
    <source>
        <dbReference type="Proteomes" id="UP000199225"/>
    </source>
</evidence>
<dbReference type="InterPro" id="IPR006095">
    <property type="entry name" value="Glu/Leu/Phe/Val/Trp_DH"/>
</dbReference>
<keyword evidence="6" id="KW-0547">Nucleotide-binding</keyword>
<dbReference type="InterPro" id="IPR046346">
    <property type="entry name" value="Aminoacid_DH-like_N_sf"/>
</dbReference>
<evidence type="ECO:0000256" key="4">
    <source>
        <dbReference type="PIRNR" id="PIRNR000185"/>
    </source>
</evidence>
<evidence type="ECO:0000256" key="3">
    <source>
        <dbReference type="ARBA" id="ARBA00023002"/>
    </source>
</evidence>
<dbReference type="CDD" id="cd01076">
    <property type="entry name" value="NAD_bind_1_Glu_DH"/>
    <property type="match status" value="1"/>
</dbReference>
<proteinExistence type="inferred from homology"/>
<protein>
    <recommendedName>
        <fullName evidence="2 4">Glutamate dehydrogenase</fullName>
    </recommendedName>
</protein>
<evidence type="ECO:0000256" key="1">
    <source>
        <dbReference type="ARBA" id="ARBA00006382"/>
    </source>
</evidence>
<reference evidence="11" key="1">
    <citation type="submission" date="2016-10" db="EMBL/GenBank/DDBJ databases">
        <authorList>
            <person name="Varghese N."/>
            <person name="Submissions S."/>
        </authorList>
    </citation>
    <scope>NUCLEOTIDE SEQUENCE [LARGE SCALE GENOMIC DNA]</scope>
    <source>
        <strain evidence="11">DSM 4771</strain>
    </source>
</reference>
<dbReference type="PANTHER" id="PTHR11606">
    <property type="entry name" value="GLUTAMATE DEHYDROGENASE"/>
    <property type="match status" value="1"/>
</dbReference>